<evidence type="ECO:0000313" key="1">
    <source>
        <dbReference type="EMBL" id="KAK1868182.1"/>
    </source>
</evidence>
<gene>
    <name evidence="1" type="ORF">I4F81_010676</name>
</gene>
<dbReference type="Proteomes" id="UP000798662">
    <property type="component" value="Chromosome 3"/>
</dbReference>
<keyword evidence="2" id="KW-1185">Reference proteome</keyword>
<reference evidence="1" key="1">
    <citation type="submission" date="2019-11" db="EMBL/GenBank/DDBJ databases">
        <title>Nori genome reveals adaptations in red seaweeds to the harsh intertidal environment.</title>
        <authorList>
            <person name="Wang D."/>
            <person name="Mao Y."/>
        </authorList>
    </citation>
    <scope>NUCLEOTIDE SEQUENCE</scope>
    <source>
        <tissue evidence="1">Gametophyte</tissue>
    </source>
</reference>
<protein>
    <submittedName>
        <fullName evidence="1">Uncharacterized protein</fullName>
    </submittedName>
</protein>
<organism evidence="1 2">
    <name type="scientific">Pyropia yezoensis</name>
    <name type="common">Susabi-nori</name>
    <name type="synonym">Porphyra yezoensis</name>
    <dbReference type="NCBI Taxonomy" id="2788"/>
    <lineage>
        <taxon>Eukaryota</taxon>
        <taxon>Rhodophyta</taxon>
        <taxon>Bangiophyceae</taxon>
        <taxon>Bangiales</taxon>
        <taxon>Bangiaceae</taxon>
        <taxon>Pyropia</taxon>
    </lineage>
</organism>
<evidence type="ECO:0000313" key="2">
    <source>
        <dbReference type="Proteomes" id="UP000798662"/>
    </source>
</evidence>
<sequence>MSINRYDLKEAVLLARGERDAELLRLTTLRELPKSLFFSKPAASALPAAHRGGWTGKPVIYSHGEVYKMVESVAATMRESGVRPATVCALVAPSGSLEAAVFFLALVWIGAVAAPVDAGLDSEGLAVALHACAATIVVSPIPDEGADGDLEERVGGEALEIGARVASVAKKMGIISWHLFRTTNEGVKLEMHGARAGASAAWKGGSADYKVDPEEVAVHLLASPPTLDPAGGDLGNAHVVDVVRLTHRNLVSSAKMFATSYKLKVEQTTLLTCALHDAHGLVVLLATLLSGGQLVLPPATAAPEEFFTADMFWPLVSSCELDWLSASPANLRIVSTGDSFPDKSSITFVRVATGLHTMSEGSASADDALSLEEVEFLADKVFHVPVLPAYGPAAAAGHAAANTTDASGESPGTLGKPVPNGVRLAILDPVTRAYLPKGEVGDVAVSGDGASSAVLAGAGRDEEAVRKLFLHEVLDDVDDQDGFQAGVMPTTGPVAGKYSTMAAAPVPMSQSARAADKGIHDWDSDTVASGGVYRNLPPLSARASATAAAAVAAAQAAARPATVWFMTGDRGNLDEDGFLVVVGDAREMRAAEARKLALAAAAEQRRKEEEDTADEAKRRAEEEKAEAEAERRRAAGLEQVDDEADAARKADEAKLAAAAALAAAGGAAATRGSWMRRQSNEADSSVTRADSNNGCAMRSFGSLGTAEDGRMKLDGSSAQAILAHLDKLAAGQETLEAELTVAHKARMDMMQQRLQAAEALAVNRRQEMRLDANAAAARDAAVANSAAAAAADPAVMEVSVDEAQAAIMCAAAASEESAQATAAAAAAAQAAAAAAAAAERASEVTAAEVRKLPPPPSAAEKAMKLAVAAAASERAIAASKAAAERAAAAALLDVVDPNNVTKVVAVSLDDVEAAVEGHPAVASARAFGRPDPRFGSEIYCAVVVKGGGRLSEPWLLLHVQSLLPAAAVPRRFYVVDEATIAADRSTLAADNKLRPLSGVSGYAGAAVVRPPTWVPKSRRVQASV</sequence>
<dbReference type="EMBL" id="CM020620">
    <property type="protein sequence ID" value="KAK1868182.1"/>
    <property type="molecule type" value="Genomic_DNA"/>
</dbReference>
<comment type="caution">
    <text evidence="1">The sequence shown here is derived from an EMBL/GenBank/DDBJ whole genome shotgun (WGS) entry which is preliminary data.</text>
</comment>
<accession>A0ACC3CEI7</accession>
<name>A0ACC3CEI7_PYRYE</name>
<proteinExistence type="predicted"/>